<sequence length="46" mass="4831">MSSNSALQTLFAMSAKNAGLSYSSLLTSGATADDINKLLKAMTEYL</sequence>
<reference evidence="1" key="1">
    <citation type="journal article" date="2021" name="Proc. Natl. Acad. Sci. U.S.A.">
        <title>A Catalog of Tens of Thousands of Viruses from Human Metagenomes Reveals Hidden Associations with Chronic Diseases.</title>
        <authorList>
            <person name="Tisza M.J."/>
            <person name="Buck C.B."/>
        </authorList>
    </citation>
    <scope>NUCLEOTIDE SEQUENCE</scope>
    <source>
        <strain evidence="1">CtiOl67</strain>
    </source>
</reference>
<evidence type="ECO:0000313" key="1">
    <source>
        <dbReference type="EMBL" id="DAE19044.1"/>
    </source>
</evidence>
<name>A0A8S5QKG8_9CAUD</name>
<protein>
    <submittedName>
        <fullName evidence="1">Uncharacterized protein</fullName>
    </submittedName>
</protein>
<accession>A0A8S5QKG8</accession>
<organism evidence="1">
    <name type="scientific">Siphoviridae sp. ctiOl67</name>
    <dbReference type="NCBI Taxonomy" id="2825622"/>
    <lineage>
        <taxon>Viruses</taxon>
        <taxon>Duplodnaviria</taxon>
        <taxon>Heunggongvirae</taxon>
        <taxon>Uroviricota</taxon>
        <taxon>Caudoviricetes</taxon>
    </lineage>
</organism>
<proteinExistence type="predicted"/>
<dbReference type="EMBL" id="BK015666">
    <property type="protein sequence ID" value="DAE19044.1"/>
    <property type="molecule type" value="Genomic_DNA"/>
</dbReference>